<feature type="domain" description="TonB-dependent receptor-like beta-barrel" evidence="16">
    <location>
        <begin position="240"/>
        <end position="684"/>
    </location>
</feature>
<evidence type="ECO:0000256" key="2">
    <source>
        <dbReference type="ARBA" id="ARBA00009810"/>
    </source>
</evidence>
<reference evidence="18 19" key="1">
    <citation type="submission" date="2017-06" db="EMBL/GenBank/DDBJ databases">
        <title>Complete genome sequence of Nitrospirillum amazonense strain CBAmC, an endophytic nitrogen-fixing and plant growth-promoting bacterium, isolated from sugarcane.</title>
        <authorList>
            <person name="Schwab S."/>
            <person name="dos Santos Teixeira K.R."/>
            <person name="Simoes Araujo J.L."/>
            <person name="Soares Vidal M."/>
            <person name="Borges de Freitas H.R."/>
            <person name="Rivello Crivelaro A.L."/>
            <person name="Bueno de Camargo Nunes A."/>
            <person name="dos Santos C.M."/>
            <person name="Palmeira da Silva Rosa D."/>
            <person name="da Silva Padilha D."/>
            <person name="da Silva E."/>
            <person name="Araujo Terra L."/>
            <person name="Soares Mendes V."/>
            <person name="Farinelli L."/>
            <person name="Magalhaes Cruz L."/>
            <person name="Baldani J.I."/>
        </authorList>
    </citation>
    <scope>NUCLEOTIDE SEQUENCE [LARGE SCALE GENOMIC DNA]</scope>
    <source>
        <strain evidence="18 19">CBAmC</strain>
    </source>
</reference>
<comment type="subcellular location">
    <subcellularLocation>
        <location evidence="1 14">Cell outer membrane</location>
        <topology evidence="1 14">Multi-pass membrane protein</topology>
    </subcellularLocation>
</comment>
<organism evidence="18 19">
    <name type="scientific">Nitrospirillum viridazoti CBAmc</name>
    <dbReference type="NCBI Taxonomy" id="1441467"/>
    <lineage>
        <taxon>Bacteria</taxon>
        <taxon>Pseudomonadati</taxon>
        <taxon>Pseudomonadota</taxon>
        <taxon>Alphaproteobacteria</taxon>
        <taxon>Rhodospirillales</taxon>
        <taxon>Azospirillaceae</taxon>
        <taxon>Nitrospirillum</taxon>
        <taxon>Nitrospirillum viridazoti</taxon>
    </lineage>
</organism>
<evidence type="ECO:0000256" key="3">
    <source>
        <dbReference type="ARBA" id="ARBA00022448"/>
    </source>
</evidence>
<dbReference type="GO" id="GO:0009279">
    <property type="term" value="C:cell outer membrane"/>
    <property type="evidence" value="ECO:0007669"/>
    <property type="project" value="UniProtKB-SubCell"/>
</dbReference>
<keyword evidence="11 14" id="KW-0472">Membrane</keyword>
<dbReference type="SUPFAM" id="SSF56935">
    <property type="entry name" value="Porins"/>
    <property type="match status" value="1"/>
</dbReference>
<dbReference type="InterPro" id="IPR000531">
    <property type="entry name" value="Beta-barrel_TonB"/>
</dbReference>
<dbReference type="InterPro" id="IPR010105">
    <property type="entry name" value="TonB_sidphr_rcpt"/>
</dbReference>
<keyword evidence="10 15" id="KW-0798">TonB box</keyword>
<evidence type="ECO:0000256" key="8">
    <source>
        <dbReference type="ARBA" id="ARBA00023004"/>
    </source>
</evidence>
<comment type="similarity">
    <text evidence="2 14 15">Belongs to the TonB-dependent receptor family.</text>
</comment>
<dbReference type="EMBL" id="CP022111">
    <property type="protein sequence ID" value="ASG22348.1"/>
    <property type="molecule type" value="Genomic_DNA"/>
</dbReference>
<keyword evidence="3 14" id="KW-0813">Transport</keyword>
<evidence type="ECO:0000256" key="7">
    <source>
        <dbReference type="ARBA" id="ARBA00022729"/>
    </source>
</evidence>
<evidence type="ECO:0000256" key="13">
    <source>
        <dbReference type="ARBA" id="ARBA00023237"/>
    </source>
</evidence>
<evidence type="ECO:0000256" key="15">
    <source>
        <dbReference type="RuleBase" id="RU003357"/>
    </source>
</evidence>
<dbReference type="PANTHER" id="PTHR32552">
    <property type="entry name" value="FERRICHROME IRON RECEPTOR-RELATED"/>
    <property type="match status" value="1"/>
</dbReference>
<keyword evidence="9" id="KW-0406">Ion transport</keyword>
<dbReference type="PROSITE" id="PS52016">
    <property type="entry name" value="TONB_DEPENDENT_REC_3"/>
    <property type="match status" value="1"/>
</dbReference>
<dbReference type="GO" id="GO:0015344">
    <property type="term" value="F:siderophore uptake transmembrane transporter activity"/>
    <property type="evidence" value="ECO:0007669"/>
    <property type="project" value="TreeGrafter"/>
</dbReference>
<dbReference type="NCBIfam" id="TIGR01783">
    <property type="entry name" value="TonB-siderophor"/>
    <property type="match status" value="1"/>
</dbReference>
<dbReference type="GO" id="GO:0015891">
    <property type="term" value="P:siderophore transport"/>
    <property type="evidence" value="ECO:0007669"/>
    <property type="project" value="InterPro"/>
</dbReference>
<evidence type="ECO:0000313" key="19">
    <source>
        <dbReference type="Proteomes" id="UP000197153"/>
    </source>
</evidence>
<proteinExistence type="inferred from homology"/>
<sequence length="714" mass="76956">MGQMGNRTLLGGIGLVALTCGMGAGTGAWAAEAERAGAERAGDDNTIVITGQRIVDMTAAKTDTPLLITPQAISVIERQQIDVQNVQTVTQALRYIPGVLSELGGSDNRIETNQFLIRGFAANEYLDGLRLQAGTWATPQFDPYALDRIDALKGPASVLYGQASPGGLVALTSRRPSATAGGEVLFQTGSYGRVQGAGDVTGALTDDGALSYRLTGLVRDTETQVDHTKYRKWFIAPALTWQPDADTTLTLLTNYQEEPAAGFYNQIPSRGTAQPNRYGSIPTSFYGGEPDFDHMDRTQKSAGYALSHHLGGTWTVRQNLRYMHIDTDYRAVTFEALNADDRTLVRSPYVTNEALDTFAVDTQVQGEITTGALKHTLLVGVDYQNSRWDHVAAYSYGAAPTLDWMNPIYGKPVPTPTVIQNGLQSQSQTGVYAQDQIALGGLNIVLGGREDWFDSDARNRLANNSTSTLSDRTFTGRAGLVYLFDNGVAPYVNYATSFQPSTGVTFDGRQFQPTEGEQFEAGVKYQPLNFPGFVTAAVYQLTQTNVTTADPVHVGFSSQAGEIRAKGVELDGHLTPIDGLNLQASYAYIDDEITQYTGALRGKTPPGIAKHTATVWADYAPADGALAGLTMGGGVRYVGPSFGNYANAYQVDGVTLVDAVLGYDFAHLSSGLAGWSVQLNASNLFDRIYVASCGNLGCYYGIRRTFISNLRYAW</sequence>
<keyword evidence="19" id="KW-1185">Reference proteome</keyword>
<keyword evidence="13 14" id="KW-0998">Cell outer membrane</keyword>
<evidence type="ECO:0000256" key="12">
    <source>
        <dbReference type="ARBA" id="ARBA00023170"/>
    </source>
</evidence>
<accession>A0A248JW48</accession>
<dbReference type="Proteomes" id="UP000197153">
    <property type="component" value="Chromosome 2"/>
</dbReference>
<evidence type="ECO:0000256" key="6">
    <source>
        <dbReference type="ARBA" id="ARBA00022692"/>
    </source>
</evidence>
<evidence type="ECO:0000256" key="11">
    <source>
        <dbReference type="ARBA" id="ARBA00023136"/>
    </source>
</evidence>
<feature type="domain" description="TonB-dependent receptor plug" evidence="17">
    <location>
        <begin position="69"/>
        <end position="167"/>
    </location>
</feature>
<dbReference type="Gene3D" id="2.40.170.20">
    <property type="entry name" value="TonB-dependent receptor, beta-barrel domain"/>
    <property type="match status" value="1"/>
</dbReference>
<dbReference type="InterPro" id="IPR012910">
    <property type="entry name" value="Plug_dom"/>
</dbReference>
<dbReference type="Gene3D" id="2.170.130.10">
    <property type="entry name" value="TonB-dependent receptor, plug domain"/>
    <property type="match status" value="1"/>
</dbReference>
<dbReference type="PANTHER" id="PTHR32552:SF68">
    <property type="entry name" value="FERRICHROME OUTER MEMBRANE TRANSPORTER_PHAGE RECEPTOR"/>
    <property type="match status" value="1"/>
</dbReference>
<evidence type="ECO:0000259" key="17">
    <source>
        <dbReference type="Pfam" id="PF07715"/>
    </source>
</evidence>
<evidence type="ECO:0000256" key="5">
    <source>
        <dbReference type="ARBA" id="ARBA00022496"/>
    </source>
</evidence>
<keyword evidence="5" id="KW-0410">Iron transport</keyword>
<dbReference type="CDD" id="cd01347">
    <property type="entry name" value="ligand_gated_channel"/>
    <property type="match status" value="1"/>
</dbReference>
<keyword evidence="12 18" id="KW-0675">Receptor</keyword>
<evidence type="ECO:0000313" key="18">
    <source>
        <dbReference type="EMBL" id="ASG22348.1"/>
    </source>
</evidence>
<keyword evidence="4 14" id="KW-1134">Transmembrane beta strand</keyword>
<dbReference type="GO" id="GO:0038023">
    <property type="term" value="F:signaling receptor activity"/>
    <property type="evidence" value="ECO:0007669"/>
    <property type="project" value="InterPro"/>
</dbReference>
<evidence type="ECO:0000259" key="16">
    <source>
        <dbReference type="Pfam" id="PF00593"/>
    </source>
</evidence>
<gene>
    <name evidence="18" type="ORF">Y958_15455</name>
</gene>
<dbReference type="InterPro" id="IPR036942">
    <property type="entry name" value="Beta-barrel_TonB_sf"/>
</dbReference>
<dbReference type="InterPro" id="IPR037066">
    <property type="entry name" value="Plug_dom_sf"/>
</dbReference>
<evidence type="ECO:0000256" key="9">
    <source>
        <dbReference type="ARBA" id="ARBA00023065"/>
    </source>
</evidence>
<name>A0A248JW48_9PROT</name>
<dbReference type="AlphaFoldDB" id="A0A248JW48"/>
<keyword evidence="6 14" id="KW-0812">Transmembrane</keyword>
<dbReference type="Pfam" id="PF00593">
    <property type="entry name" value="TonB_dep_Rec_b-barrel"/>
    <property type="match status" value="1"/>
</dbReference>
<evidence type="ECO:0000256" key="4">
    <source>
        <dbReference type="ARBA" id="ARBA00022452"/>
    </source>
</evidence>
<evidence type="ECO:0000256" key="1">
    <source>
        <dbReference type="ARBA" id="ARBA00004571"/>
    </source>
</evidence>
<dbReference type="Pfam" id="PF07715">
    <property type="entry name" value="Plug"/>
    <property type="match status" value="1"/>
</dbReference>
<dbReference type="KEGG" id="nao:Y958_15455"/>
<dbReference type="FunFam" id="2.40.170.20:FF:000005">
    <property type="entry name" value="TonB-dependent siderophore receptor"/>
    <property type="match status" value="1"/>
</dbReference>
<keyword evidence="7" id="KW-0732">Signal</keyword>
<evidence type="ECO:0000256" key="10">
    <source>
        <dbReference type="ARBA" id="ARBA00023077"/>
    </source>
</evidence>
<protein>
    <submittedName>
        <fullName evidence="18">TonB-dependent siderophore receptor</fullName>
    </submittedName>
</protein>
<dbReference type="InterPro" id="IPR039426">
    <property type="entry name" value="TonB-dep_rcpt-like"/>
</dbReference>
<evidence type="ECO:0000256" key="14">
    <source>
        <dbReference type="PROSITE-ProRule" id="PRU01360"/>
    </source>
</evidence>
<keyword evidence="8" id="KW-0408">Iron</keyword>